<dbReference type="Proteomes" id="UP000070444">
    <property type="component" value="Unassembled WGS sequence"/>
</dbReference>
<keyword evidence="1" id="KW-0472">Membrane</keyword>
<reference evidence="2 3" key="1">
    <citation type="journal article" date="2015" name="Genome Biol. Evol.">
        <title>Phylogenomic analyses indicate that early fungi evolved digesting cell walls of algal ancestors of land plants.</title>
        <authorList>
            <person name="Chang Y."/>
            <person name="Wang S."/>
            <person name="Sekimoto S."/>
            <person name="Aerts A.L."/>
            <person name="Choi C."/>
            <person name="Clum A."/>
            <person name="LaButti K.M."/>
            <person name="Lindquist E.A."/>
            <person name="Yee Ngan C."/>
            <person name="Ohm R.A."/>
            <person name="Salamov A.A."/>
            <person name="Grigoriev I.V."/>
            <person name="Spatafora J.W."/>
            <person name="Berbee M.L."/>
        </authorList>
    </citation>
    <scope>NUCLEOTIDE SEQUENCE [LARGE SCALE GENOMIC DNA]</scope>
    <source>
        <strain evidence="2 3">NRRL 28638</strain>
    </source>
</reference>
<keyword evidence="3" id="KW-1185">Reference proteome</keyword>
<organism evidence="2 3">
    <name type="scientific">Conidiobolus coronatus (strain ATCC 28846 / CBS 209.66 / NRRL 28638)</name>
    <name type="common">Delacroixia coronata</name>
    <dbReference type="NCBI Taxonomy" id="796925"/>
    <lineage>
        <taxon>Eukaryota</taxon>
        <taxon>Fungi</taxon>
        <taxon>Fungi incertae sedis</taxon>
        <taxon>Zoopagomycota</taxon>
        <taxon>Entomophthoromycotina</taxon>
        <taxon>Entomophthoromycetes</taxon>
        <taxon>Entomophthorales</taxon>
        <taxon>Ancylistaceae</taxon>
        <taxon>Conidiobolus</taxon>
    </lineage>
</organism>
<dbReference type="EMBL" id="KQ964429">
    <property type="protein sequence ID" value="KXN74004.1"/>
    <property type="molecule type" value="Genomic_DNA"/>
</dbReference>
<accession>A0A137PG85</accession>
<evidence type="ECO:0000256" key="1">
    <source>
        <dbReference type="SAM" id="Phobius"/>
    </source>
</evidence>
<keyword evidence="1" id="KW-1133">Transmembrane helix</keyword>
<keyword evidence="1" id="KW-0812">Transmembrane</keyword>
<name>A0A137PG85_CONC2</name>
<evidence type="ECO:0000313" key="3">
    <source>
        <dbReference type="Proteomes" id="UP000070444"/>
    </source>
</evidence>
<dbReference type="AlphaFoldDB" id="A0A137PG85"/>
<proteinExistence type="predicted"/>
<sequence length="58" mass="6498">MLSHLGYKLKEKFDDYQNNFTTFSNYSRHQEGGAGSPLNYSVIVAIAILLTNLFVALS</sequence>
<evidence type="ECO:0000313" key="2">
    <source>
        <dbReference type="EMBL" id="KXN74004.1"/>
    </source>
</evidence>
<gene>
    <name evidence="2" type="ORF">CONCODRAFT_77132</name>
</gene>
<protein>
    <submittedName>
        <fullName evidence="2">Uncharacterized protein</fullName>
    </submittedName>
</protein>
<feature type="transmembrane region" description="Helical" evidence="1">
    <location>
        <begin position="38"/>
        <end position="57"/>
    </location>
</feature>